<reference evidence="1 2" key="1">
    <citation type="journal article" date="2010" name="J. Bacteriol.">
        <title>Biochemical characterization of a novel indole prenyltransferase from Streptomyces sp. SN-593.</title>
        <authorList>
            <person name="Takahashi S."/>
            <person name="Takagi H."/>
            <person name="Toyoda A."/>
            <person name="Uramoto M."/>
            <person name="Nogawa T."/>
            <person name="Ueki M."/>
            <person name="Sakaki Y."/>
            <person name="Osada H."/>
        </authorList>
    </citation>
    <scope>NUCLEOTIDE SEQUENCE [LARGE SCALE GENOMIC DNA]</scope>
    <source>
        <strain evidence="1 2">SN-593</strain>
    </source>
</reference>
<dbReference type="Pfam" id="PF21848">
    <property type="entry name" value="DUF6907"/>
    <property type="match status" value="1"/>
</dbReference>
<dbReference type="Proteomes" id="UP000595703">
    <property type="component" value="Chromosome"/>
</dbReference>
<keyword evidence="2" id="KW-1185">Reference proteome</keyword>
<organism evidence="1 2">
    <name type="scientific">Actinacidiphila reveromycinica</name>
    <dbReference type="NCBI Taxonomy" id="659352"/>
    <lineage>
        <taxon>Bacteria</taxon>
        <taxon>Bacillati</taxon>
        <taxon>Actinomycetota</taxon>
        <taxon>Actinomycetes</taxon>
        <taxon>Kitasatosporales</taxon>
        <taxon>Streptomycetaceae</taxon>
        <taxon>Actinacidiphila</taxon>
    </lineage>
</organism>
<reference evidence="1 2" key="4">
    <citation type="journal article" date="2020" name="Sci. Rep.">
        <title>beta-carboline chemical signals induce reveromycin production through a LuxR family regulator in Streptomyces sp. SN-593.</title>
        <authorList>
            <person name="Panthee S."/>
            <person name="Kito N."/>
            <person name="Hayashi T."/>
            <person name="Shimizu T."/>
            <person name="Ishikawa J."/>
            <person name="Hamamoto H."/>
            <person name="Osada H."/>
            <person name="Takahashi S."/>
        </authorList>
    </citation>
    <scope>NUCLEOTIDE SEQUENCE [LARGE SCALE GENOMIC DNA]</scope>
    <source>
        <strain evidence="1 2">SN-593</strain>
    </source>
</reference>
<reference evidence="1 2" key="3">
    <citation type="journal article" date="2011" name="Nat. Chem. Biol.">
        <title>Reveromycin A biosynthesis uses RevG and RevJ for stereospecific spiroacetal formation.</title>
        <authorList>
            <person name="Takahashi S."/>
            <person name="Toyoda A."/>
            <person name="Sekiyama Y."/>
            <person name="Takagi H."/>
            <person name="Nogawa T."/>
            <person name="Uramoto M."/>
            <person name="Suzuki R."/>
            <person name="Koshino H."/>
            <person name="Kumano T."/>
            <person name="Panthee S."/>
            <person name="Dairi T."/>
            <person name="Ishikawa J."/>
            <person name="Ikeda H."/>
            <person name="Sakaki Y."/>
            <person name="Osada H."/>
        </authorList>
    </citation>
    <scope>NUCLEOTIDE SEQUENCE [LARGE SCALE GENOMIC DNA]</scope>
    <source>
        <strain evidence="1 2">SN-593</strain>
    </source>
</reference>
<proteinExistence type="predicted"/>
<protein>
    <submittedName>
        <fullName evidence="1">Uncharacterized protein</fullName>
    </submittedName>
</protein>
<gene>
    <name evidence="1" type="ORF">RVR_4174</name>
</gene>
<dbReference type="EMBL" id="AP018365">
    <property type="protein sequence ID" value="BBA98112.1"/>
    <property type="molecule type" value="Genomic_DNA"/>
</dbReference>
<name>A0A7U3VNW5_9ACTN</name>
<dbReference type="AlphaFoldDB" id="A0A7U3VNW5"/>
<evidence type="ECO:0000313" key="2">
    <source>
        <dbReference type="Proteomes" id="UP000595703"/>
    </source>
</evidence>
<dbReference type="KEGG" id="arev:RVR_4174"/>
<reference evidence="1 2" key="2">
    <citation type="journal article" date="2011" name="J. Antibiot.">
        <title>Furaquinocins I and J: novel polyketide isoprenoid hybrid compounds from Streptomyces reveromyceticus SN-593.</title>
        <authorList>
            <person name="Panthee S."/>
            <person name="Takahashi S."/>
            <person name="Takagi H."/>
            <person name="Nogawa T."/>
            <person name="Oowada E."/>
            <person name="Uramoto M."/>
            <person name="Osada H."/>
        </authorList>
    </citation>
    <scope>NUCLEOTIDE SEQUENCE [LARGE SCALE GENOMIC DNA]</scope>
    <source>
        <strain evidence="1 2">SN-593</strain>
    </source>
</reference>
<evidence type="ECO:0000313" key="1">
    <source>
        <dbReference type="EMBL" id="BBA98112.1"/>
    </source>
</evidence>
<accession>A0A7U3VNW5</accession>
<dbReference type="InterPro" id="IPR054202">
    <property type="entry name" value="DUF6907"/>
</dbReference>
<sequence length="355" mass="38272">MHLSRDVTIEQPGGGTVLDAHVMAEDGRDGSPGLAPFIGYCETDLSADELRAEVTRIRAALPGLLALADIADGRPVAPSAAQVLDRLDRCLDTDSDPKVSAFVNYVKELVGEADAPAATVEDIVFAITRQRTRKSVGDRQALTDFLAEHDITHISANGPNGDLLTEPLYFRERDGRRFLVTPVGAAPAEALEYLRGAFNAQEQAAPQARTWSITTESGATVRGHLPAWAEDDPSKTDLPDNNLQFRLADVTHYQAFPGQPMVINTPFGIEGGREIYEENVLRATITCTPHSPAPAHRVPTATIVVVEDCVMEDLDPQGVADVAAKLRVQAKRLDQVAQQLADARADWAANAKLTA</sequence>